<evidence type="ECO:0000256" key="14">
    <source>
        <dbReference type="ARBA" id="ARBA00024827"/>
    </source>
</evidence>
<dbReference type="InterPro" id="IPR003594">
    <property type="entry name" value="HATPase_dom"/>
</dbReference>
<evidence type="ECO:0000256" key="6">
    <source>
        <dbReference type="ARBA" id="ARBA00022485"/>
    </source>
</evidence>
<keyword evidence="10 18" id="KW-0418">Kinase</keyword>
<evidence type="ECO:0000313" key="18">
    <source>
        <dbReference type="EMBL" id="EIW00496.1"/>
    </source>
</evidence>
<reference evidence="18 19" key="1">
    <citation type="submission" date="2012-02" db="EMBL/GenBank/DDBJ databases">
        <title>Improved High-Quality Draft sequence of Thermoanaerobacter siderophilus SR4.</title>
        <authorList>
            <consortium name="US DOE Joint Genome Institute"/>
            <person name="Lucas S."/>
            <person name="Han J."/>
            <person name="Lapidus A."/>
            <person name="Cheng J.-F."/>
            <person name="Goodwin L."/>
            <person name="Pitluck S."/>
            <person name="Peters L."/>
            <person name="Detter J.C."/>
            <person name="Han C."/>
            <person name="Tapia R."/>
            <person name="Land M."/>
            <person name="Hauser L."/>
            <person name="Kyrpides N."/>
            <person name="Ivanova N."/>
            <person name="Pagani I."/>
            <person name="Hemme C."/>
            <person name="Woyke T."/>
        </authorList>
    </citation>
    <scope>NUCLEOTIDE SEQUENCE [LARGE SCALE GENOMIC DNA]</scope>
    <source>
        <strain evidence="18 19">SR4</strain>
    </source>
</reference>
<evidence type="ECO:0000256" key="3">
    <source>
        <dbReference type="ARBA" id="ARBA00004496"/>
    </source>
</evidence>
<keyword evidence="12" id="KW-0902">Two-component regulatory system</keyword>
<accession>I9KUG0</accession>
<dbReference type="EMBL" id="CM001486">
    <property type="protein sequence ID" value="EIW00496.1"/>
    <property type="molecule type" value="Genomic_DNA"/>
</dbReference>
<keyword evidence="8" id="KW-0808">Transferase</keyword>
<dbReference type="InterPro" id="IPR008595">
    <property type="entry name" value="DegS"/>
</dbReference>
<evidence type="ECO:0000256" key="2">
    <source>
        <dbReference type="ARBA" id="ARBA00001966"/>
    </source>
</evidence>
<dbReference type="GO" id="GO:0051539">
    <property type="term" value="F:4 iron, 4 sulfur cluster binding"/>
    <property type="evidence" value="ECO:0007669"/>
    <property type="project" value="UniProtKB-KW"/>
</dbReference>
<keyword evidence="13" id="KW-0411">Iron-sulfur</keyword>
<keyword evidence="6" id="KW-0004">4Fe-4S</keyword>
<comment type="cofactor">
    <cofactor evidence="2">
        <name>[4Fe-4S] cluster</name>
        <dbReference type="ChEBI" id="CHEBI:49883"/>
    </cofactor>
</comment>
<dbReference type="Pfam" id="PF02518">
    <property type="entry name" value="HATPase_c"/>
    <property type="match status" value="1"/>
</dbReference>
<dbReference type="GO" id="GO:0016020">
    <property type="term" value="C:membrane"/>
    <property type="evidence" value="ECO:0007669"/>
    <property type="project" value="InterPro"/>
</dbReference>
<dbReference type="InterPro" id="IPR016381">
    <property type="entry name" value="Sig_transdc_His_kinase_DegS"/>
</dbReference>
<sequence length="388" mass="44748">MSLNMEVAYKKRLDNIVEKTIEVIENSKEQIFDILEKAKEEARKLEGQLEELKVQVVNVIKEVELCERREKKCRLKLAFVSKQFGHLSEQAIKEAYEEAKEAQIELALKRREEKELIEKRNELERKLLDTKAIIEKAEKLASQINIALNYLNSDLKEMNMRFEQLKDKQALSVKIIEAQEEERKRIAREIHDGPAQAMANVLLKSELCERLITKDVEQAKVELKNLKDIVQQSLKEVRKIIYDLRPSALDDLGLIPALSRYIKNFSEETGIAVDFTVLSDYKRLSPEIEITCFRVIQEALTNIKKHSRAKNASVKFEFGMRFISIIIKDDGIGFDKENIGQGYGLMGMKERVEILNGKFEISSFKNKGTQIYISIPVRGVEDDQIISG</sequence>
<comment type="function">
    <text evidence="14">Member of the two-component regulatory system NreB/NreC involved in the control of dissimilatory nitrate/nitrite reduction in response to oxygen. NreB functions as a direct oxygen sensor histidine kinase which is autophosphorylated, in the absence of oxygen, probably at the conserved histidine residue, and transfers its phosphate group probably to a conserved aspartate residue of NreC. NreB/NreC activates the expression of the nitrate (narGHJI) and nitrite (nir) reductase operons, as well as the putative nitrate transporter gene narT.</text>
</comment>
<evidence type="ECO:0000256" key="10">
    <source>
        <dbReference type="ARBA" id="ARBA00022777"/>
    </source>
</evidence>
<dbReference type="InterPro" id="IPR011712">
    <property type="entry name" value="Sig_transdc_His_kin_sub3_dim/P"/>
</dbReference>
<keyword evidence="16" id="KW-0175">Coiled coil</keyword>
<gene>
    <name evidence="18" type="ORF">ThesiDRAFT1_1576</name>
</gene>
<dbReference type="PATRIC" id="fig|880478.3.peg.2783"/>
<dbReference type="GO" id="GO:0005737">
    <property type="term" value="C:cytoplasm"/>
    <property type="evidence" value="ECO:0007669"/>
    <property type="project" value="UniProtKB-SubCell"/>
</dbReference>
<dbReference type="AlphaFoldDB" id="I9KUG0"/>
<dbReference type="InterPro" id="IPR005467">
    <property type="entry name" value="His_kinase_dom"/>
</dbReference>
<evidence type="ECO:0000256" key="4">
    <source>
        <dbReference type="ARBA" id="ARBA00012438"/>
    </source>
</evidence>
<dbReference type="PANTHER" id="PTHR24421:SF55">
    <property type="entry name" value="SENSOR HISTIDINE KINASE YDFH"/>
    <property type="match status" value="1"/>
</dbReference>
<dbReference type="EC" id="2.7.13.3" evidence="4"/>
<keyword evidence="11" id="KW-0408">Iron</keyword>
<dbReference type="GO" id="GO:0046872">
    <property type="term" value="F:metal ion binding"/>
    <property type="evidence" value="ECO:0007669"/>
    <property type="project" value="UniProtKB-KW"/>
</dbReference>
<evidence type="ECO:0000256" key="5">
    <source>
        <dbReference type="ARBA" id="ARBA00017322"/>
    </source>
</evidence>
<dbReference type="PROSITE" id="PS50109">
    <property type="entry name" value="HIS_KIN"/>
    <property type="match status" value="1"/>
</dbReference>
<evidence type="ECO:0000256" key="7">
    <source>
        <dbReference type="ARBA" id="ARBA00022490"/>
    </source>
</evidence>
<dbReference type="HOGENOM" id="CLU_000445_20_0_9"/>
<name>I9KUG0_9THEO</name>
<dbReference type="GO" id="GO:0046983">
    <property type="term" value="F:protein dimerization activity"/>
    <property type="evidence" value="ECO:0007669"/>
    <property type="project" value="InterPro"/>
</dbReference>
<keyword evidence="19" id="KW-1185">Reference proteome</keyword>
<comment type="catalytic activity">
    <reaction evidence="1">
        <text>ATP + protein L-histidine = ADP + protein N-phospho-L-histidine.</text>
        <dbReference type="EC" id="2.7.13.3"/>
    </reaction>
</comment>
<dbReference type="InterPro" id="IPR036890">
    <property type="entry name" value="HATPase_C_sf"/>
</dbReference>
<organism evidence="18 19">
    <name type="scientific">Thermoanaerobacter siderophilus SR4</name>
    <dbReference type="NCBI Taxonomy" id="880478"/>
    <lineage>
        <taxon>Bacteria</taxon>
        <taxon>Bacillati</taxon>
        <taxon>Bacillota</taxon>
        <taxon>Clostridia</taxon>
        <taxon>Thermoanaerobacterales</taxon>
        <taxon>Thermoanaerobacteraceae</taxon>
        <taxon>Thermoanaerobacter</taxon>
    </lineage>
</organism>
<dbReference type="RefSeq" id="WP_003870997.1">
    <property type="nucleotide sequence ID" value="NZ_CM001486.1"/>
</dbReference>
<dbReference type="InterPro" id="IPR050482">
    <property type="entry name" value="Sensor_HK_TwoCompSys"/>
</dbReference>
<keyword evidence="9" id="KW-0479">Metal-binding</keyword>
<evidence type="ECO:0000256" key="13">
    <source>
        <dbReference type="ARBA" id="ARBA00023014"/>
    </source>
</evidence>
<dbReference type="Gene3D" id="1.20.5.1930">
    <property type="match status" value="1"/>
</dbReference>
<evidence type="ECO:0000256" key="8">
    <source>
        <dbReference type="ARBA" id="ARBA00022679"/>
    </source>
</evidence>
<evidence type="ECO:0000256" key="16">
    <source>
        <dbReference type="SAM" id="Coils"/>
    </source>
</evidence>
<evidence type="ECO:0000313" key="19">
    <source>
        <dbReference type="Proteomes" id="UP000005110"/>
    </source>
</evidence>
<dbReference type="SUPFAM" id="SSF55874">
    <property type="entry name" value="ATPase domain of HSP90 chaperone/DNA topoisomerase II/histidine kinase"/>
    <property type="match status" value="1"/>
</dbReference>
<dbReference type="InterPro" id="IPR004358">
    <property type="entry name" value="Sig_transdc_His_kin-like_C"/>
</dbReference>
<dbReference type="PANTHER" id="PTHR24421">
    <property type="entry name" value="NITRATE/NITRITE SENSOR PROTEIN NARX-RELATED"/>
    <property type="match status" value="1"/>
</dbReference>
<dbReference type="SMART" id="SM00387">
    <property type="entry name" value="HATPase_c"/>
    <property type="match status" value="1"/>
</dbReference>
<dbReference type="PRINTS" id="PR00344">
    <property type="entry name" value="BCTRLSENSOR"/>
</dbReference>
<keyword evidence="7" id="KW-0963">Cytoplasm</keyword>
<dbReference type="PIRSF" id="PIRSF003169">
    <property type="entry name" value="STHK_DegS"/>
    <property type="match status" value="1"/>
</dbReference>
<protein>
    <recommendedName>
        <fullName evidence="5">Oxygen sensor histidine kinase NreB</fullName>
        <ecNumber evidence="4">2.7.13.3</ecNumber>
    </recommendedName>
    <alternativeName>
        <fullName evidence="15">Nitrogen regulation protein B</fullName>
    </alternativeName>
</protein>
<feature type="domain" description="Histidine kinase" evidence="17">
    <location>
        <begin position="185"/>
        <end position="379"/>
    </location>
</feature>
<dbReference type="CDD" id="cd16917">
    <property type="entry name" value="HATPase_UhpB-NarQ-NarX-like"/>
    <property type="match status" value="1"/>
</dbReference>
<evidence type="ECO:0000256" key="12">
    <source>
        <dbReference type="ARBA" id="ARBA00023012"/>
    </source>
</evidence>
<evidence type="ECO:0000256" key="11">
    <source>
        <dbReference type="ARBA" id="ARBA00023004"/>
    </source>
</evidence>
<dbReference type="GO" id="GO:0000155">
    <property type="term" value="F:phosphorelay sensor kinase activity"/>
    <property type="evidence" value="ECO:0007669"/>
    <property type="project" value="InterPro"/>
</dbReference>
<evidence type="ECO:0000256" key="9">
    <source>
        <dbReference type="ARBA" id="ARBA00022723"/>
    </source>
</evidence>
<comment type="subcellular location">
    <subcellularLocation>
        <location evidence="3">Cytoplasm</location>
    </subcellularLocation>
</comment>
<dbReference type="Gene3D" id="3.30.565.10">
    <property type="entry name" value="Histidine kinase-like ATPase, C-terminal domain"/>
    <property type="match status" value="1"/>
</dbReference>
<dbReference type="Pfam" id="PF05384">
    <property type="entry name" value="DegS"/>
    <property type="match status" value="1"/>
</dbReference>
<evidence type="ECO:0000256" key="1">
    <source>
        <dbReference type="ARBA" id="ARBA00000085"/>
    </source>
</evidence>
<feature type="coiled-coil region" evidence="16">
    <location>
        <begin position="21"/>
        <end position="168"/>
    </location>
</feature>
<evidence type="ECO:0000256" key="15">
    <source>
        <dbReference type="ARBA" id="ARBA00030800"/>
    </source>
</evidence>
<dbReference type="Pfam" id="PF07730">
    <property type="entry name" value="HisKA_3"/>
    <property type="match status" value="1"/>
</dbReference>
<proteinExistence type="predicted"/>
<dbReference type="Proteomes" id="UP000005110">
    <property type="component" value="Chromosome"/>
</dbReference>
<evidence type="ECO:0000259" key="17">
    <source>
        <dbReference type="PROSITE" id="PS50109"/>
    </source>
</evidence>